<feature type="chain" id="PRO_5022088182" description="Lipoprotein" evidence="1">
    <location>
        <begin position="24"/>
        <end position="62"/>
    </location>
</feature>
<dbReference type="EMBL" id="CP036272">
    <property type="protein sequence ID" value="QDT60706.1"/>
    <property type="molecule type" value="Genomic_DNA"/>
</dbReference>
<sequence length="62" mass="6260" precursor="true">MKNAFLISYFVAAGICCSGFTTAAVAGWKAPSFGVLRVISSGMRSSSGYGGRSFGGSWGGGK</sequence>
<proteinExistence type="predicted"/>
<protein>
    <recommendedName>
        <fullName evidence="4">Lipoprotein</fullName>
    </recommendedName>
</protein>
<dbReference type="AlphaFoldDB" id="A0A517SX37"/>
<evidence type="ECO:0000256" key="1">
    <source>
        <dbReference type="SAM" id="SignalP"/>
    </source>
</evidence>
<dbReference type="Proteomes" id="UP000315003">
    <property type="component" value="Chromosome"/>
</dbReference>
<evidence type="ECO:0008006" key="4">
    <source>
        <dbReference type="Google" id="ProtNLM"/>
    </source>
</evidence>
<name>A0A517SX37_9BACT</name>
<dbReference type="RefSeq" id="WP_145273800.1">
    <property type="nucleotide sequence ID" value="NZ_CP036272.1"/>
</dbReference>
<evidence type="ECO:0000313" key="3">
    <source>
        <dbReference type="Proteomes" id="UP000315003"/>
    </source>
</evidence>
<gene>
    <name evidence="2" type="ORF">SV7mr_32320</name>
</gene>
<feature type="signal peptide" evidence="1">
    <location>
        <begin position="1"/>
        <end position="23"/>
    </location>
</feature>
<organism evidence="2 3">
    <name type="scientific">Stieleria bergensis</name>
    <dbReference type="NCBI Taxonomy" id="2528025"/>
    <lineage>
        <taxon>Bacteria</taxon>
        <taxon>Pseudomonadati</taxon>
        <taxon>Planctomycetota</taxon>
        <taxon>Planctomycetia</taxon>
        <taxon>Pirellulales</taxon>
        <taxon>Pirellulaceae</taxon>
        <taxon>Stieleria</taxon>
    </lineage>
</organism>
<accession>A0A517SX37</accession>
<keyword evidence="3" id="KW-1185">Reference proteome</keyword>
<keyword evidence="1" id="KW-0732">Signal</keyword>
<reference evidence="2 3" key="1">
    <citation type="submission" date="2019-02" db="EMBL/GenBank/DDBJ databases">
        <title>Deep-cultivation of Planctomycetes and their phenomic and genomic characterization uncovers novel biology.</title>
        <authorList>
            <person name="Wiegand S."/>
            <person name="Jogler M."/>
            <person name="Boedeker C."/>
            <person name="Pinto D."/>
            <person name="Vollmers J."/>
            <person name="Rivas-Marin E."/>
            <person name="Kohn T."/>
            <person name="Peeters S.H."/>
            <person name="Heuer A."/>
            <person name="Rast P."/>
            <person name="Oberbeckmann S."/>
            <person name="Bunk B."/>
            <person name="Jeske O."/>
            <person name="Meyerdierks A."/>
            <person name="Storesund J.E."/>
            <person name="Kallscheuer N."/>
            <person name="Luecker S."/>
            <person name="Lage O.M."/>
            <person name="Pohl T."/>
            <person name="Merkel B.J."/>
            <person name="Hornburger P."/>
            <person name="Mueller R.-W."/>
            <person name="Bruemmer F."/>
            <person name="Labrenz M."/>
            <person name="Spormann A.M."/>
            <person name="Op den Camp H."/>
            <person name="Overmann J."/>
            <person name="Amann R."/>
            <person name="Jetten M.S.M."/>
            <person name="Mascher T."/>
            <person name="Medema M.H."/>
            <person name="Devos D.P."/>
            <person name="Kaster A.-K."/>
            <person name="Ovreas L."/>
            <person name="Rohde M."/>
            <person name="Galperin M.Y."/>
            <person name="Jogler C."/>
        </authorList>
    </citation>
    <scope>NUCLEOTIDE SEQUENCE [LARGE SCALE GENOMIC DNA]</scope>
    <source>
        <strain evidence="2 3">SV_7m_r</strain>
    </source>
</reference>
<evidence type="ECO:0000313" key="2">
    <source>
        <dbReference type="EMBL" id="QDT60706.1"/>
    </source>
</evidence>